<dbReference type="Proteomes" id="UP000256873">
    <property type="component" value="Unassembled WGS sequence"/>
</dbReference>
<gene>
    <name evidence="1" type="ORF">DWQ54_03605</name>
</gene>
<protein>
    <submittedName>
        <fullName evidence="1">ISKra4 family transposase</fullName>
    </submittedName>
</protein>
<dbReference type="AlphaFoldDB" id="A0A3E0LB04"/>
<comment type="caution">
    <text evidence="1">The sequence shown here is derived from an EMBL/GenBank/DDBJ whole genome shotgun (WGS) entry which is preliminary data.</text>
</comment>
<proteinExistence type="predicted"/>
<organism evidence="1 2">
    <name type="scientific">Microcystis flos-aquae TF09</name>
    <dbReference type="NCBI Taxonomy" id="2060473"/>
    <lineage>
        <taxon>Bacteria</taxon>
        <taxon>Bacillati</taxon>
        <taxon>Cyanobacteriota</taxon>
        <taxon>Cyanophyceae</taxon>
        <taxon>Oscillatoriophycideae</taxon>
        <taxon>Chroococcales</taxon>
        <taxon>Microcystaceae</taxon>
        <taxon>Microcystis</taxon>
    </lineage>
</organism>
<reference evidence="1 2" key="1">
    <citation type="submission" date="2017-10" db="EMBL/GenBank/DDBJ databases">
        <title>A large-scale comparative metagenomic study reveals the eutrophication-driven functional interactions in six Microcystis-epibionts communities.</title>
        <authorList>
            <person name="Li Q."/>
            <person name="Lin F."/>
        </authorList>
    </citation>
    <scope>NUCLEOTIDE SEQUENCE [LARGE SCALE GENOMIC DNA]</scope>
    <source>
        <strain evidence="1">TF09</strain>
    </source>
</reference>
<dbReference type="EMBL" id="QQWC01000001">
    <property type="protein sequence ID" value="REJ44596.1"/>
    <property type="molecule type" value="Genomic_DNA"/>
</dbReference>
<accession>A0A3E0LB04</accession>
<evidence type="ECO:0000313" key="2">
    <source>
        <dbReference type="Proteomes" id="UP000256873"/>
    </source>
</evidence>
<evidence type="ECO:0000313" key="1">
    <source>
        <dbReference type="EMBL" id="REJ44596.1"/>
    </source>
</evidence>
<name>A0A3E0LB04_9CHRO</name>
<dbReference type="NCBIfam" id="NF033572">
    <property type="entry name" value="transpos_ISKra4"/>
    <property type="match status" value="1"/>
</dbReference>
<sequence>MNTDQKEQLDQHLKAIAQILVDNTPEEQLRSFEGIETALRDHWLTTLGPAIGKFFFESATGTQAGRTKSVSSIIGKVKISEKQADKLGLSKNNRLSPMLEKCCLGAVAKVSFEDAEKDIKMATGMAVSGSSQQRLVQRYKFEEAEAKSPVEALSVDGGKVRIRTPKGQPSQGRDYKAVSLHGQECAGFFQQNEELLEWVNRQPLTEVVTCLGDGHDGVWNLMEKIGVKRREILDWYHLVENMNKIGGSNQRLNRIKENLWKGEVKRVLEELEGCKKKQAINFTKYVDKHRERIPNYELYQSQGICIGSGSVESKIKQIGARMKIVGAQWKAENVPQYLKLRCAYLNGDIA</sequence>